<gene>
    <name evidence="5" type="ORF">JKP88DRAFT_225545</name>
</gene>
<dbReference type="GO" id="GO:0060090">
    <property type="term" value="F:molecular adaptor activity"/>
    <property type="evidence" value="ECO:0007669"/>
    <property type="project" value="TreeGrafter"/>
</dbReference>
<sequence length="265" mass="28291">MSGGLTVLHICADLGSAAAVDALLATDVGRKCAALRNDAGMRPIDLAAMGRHRALVEKLHPVTTSNSGGGGSGETVEELMAAGLQRHREHVEAAEAQEREAARAEAAALKPTRFPEASTEAKRAAEATKTEGNAAFAAAPPRLAEALAAYTRAVELDANNHVYWSNRSAVHMALGDAAAALADAEVARRLKPDWPKACYRMAIAREALGMWEEAAVSAWEGVQLDNTNAELKKVLQRCVEEGRKAHQAQQLQSPPQQQPPQQQQR</sequence>
<comment type="caution">
    <text evidence="5">The sequence shown here is derived from an EMBL/GenBank/DDBJ whole genome shotgun (WGS) entry which is preliminary data.</text>
</comment>
<feature type="signal peptide" evidence="4">
    <location>
        <begin position="1"/>
        <end position="19"/>
    </location>
</feature>
<keyword evidence="2" id="KW-0802">TPR repeat</keyword>
<reference evidence="5" key="1">
    <citation type="submission" date="2021-02" db="EMBL/GenBank/DDBJ databases">
        <title>First Annotated Genome of the Yellow-green Alga Tribonema minus.</title>
        <authorList>
            <person name="Mahan K.M."/>
        </authorList>
    </citation>
    <scope>NUCLEOTIDE SEQUENCE</scope>
    <source>
        <strain evidence="5">UTEX B ZZ1240</strain>
    </source>
</reference>
<dbReference type="OrthoDB" id="20872at2759"/>
<dbReference type="PANTHER" id="PTHR45831">
    <property type="entry name" value="LD24721P"/>
    <property type="match status" value="1"/>
</dbReference>
<organism evidence="5 6">
    <name type="scientific">Tribonema minus</name>
    <dbReference type="NCBI Taxonomy" id="303371"/>
    <lineage>
        <taxon>Eukaryota</taxon>
        <taxon>Sar</taxon>
        <taxon>Stramenopiles</taxon>
        <taxon>Ochrophyta</taxon>
        <taxon>PX clade</taxon>
        <taxon>Xanthophyceae</taxon>
        <taxon>Tribonematales</taxon>
        <taxon>Tribonemataceae</taxon>
        <taxon>Tribonema</taxon>
    </lineage>
</organism>
<dbReference type="Proteomes" id="UP000664859">
    <property type="component" value="Unassembled WGS sequence"/>
</dbReference>
<dbReference type="GO" id="GO:0006620">
    <property type="term" value="P:post-translational protein targeting to endoplasmic reticulum membrane"/>
    <property type="evidence" value="ECO:0007669"/>
    <property type="project" value="TreeGrafter"/>
</dbReference>
<dbReference type="InterPro" id="IPR047150">
    <property type="entry name" value="SGT"/>
</dbReference>
<name>A0A836CAJ6_9STRA</name>
<keyword evidence="1" id="KW-0677">Repeat</keyword>
<dbReference type="InterPro" id="IPR019734">
    <property type="entry name" value="TPR_rpt"/>
</dbReference>
<feature type="chain" id="PRO_5032389887" evidence="4">
    <location>
        <begin position="20"/>
        <end position="265"/>
    </location>
</feature>
<dbReference type="GO" id="GO:0072380">
    <property type="term" value="C:TRC complex"/>
    <property type="evidence" value="ECO:0007669"/>
    <property type="project" value="TreeGrafter"/>
</dbReference>
<feature type="region of interest" description="Disordered" evidence="3">
    <location>
        <begin position="243"/>
        <end position="265"/>
    </location>
</feature>
<dbReference type="AlphaFoldDB" id="A0A836CAJ6"/>
<dbReference type="Gene3D" id="1.25.40.20">
    <property type="entry name" value="Ankyrin repeat-containing domain"/>
    <property type="match status" value="1"/>
</dbReference>
<dbReference type="SUPFAM" id="SSF48403">
    <property type="entry name" value="Ankyrin repeat"/>
    <property type="match status" value="1"/>
</dbReference>
<dbReference type="InterPro" id="IPR036770">
    <property type="entry name" value="Ankyrin_rpt-contain_sf"/>
</dbReference>
<dbReference type="Gene3D" id="1.25.40.10">
    <property type="entry name" value="Tetratricopeptide repeat domain"/>
    <property type="match status" value="1"/>
</dbReference>
<evidence type="ECO:0000313" key="5">
    <source>
        <dbReference type="EMBL" id="KAG5178347.1"/>
    </source>
</evidence>
<feature type="compositionally biased region" description="Low complexity" evidence="3">
    <location>
        <begin position="247"/>
        <end position="265"/>
    </location>
</feature>
<evidence type="ECO:0000256" key="3">
    <source>
        <dbReference type="SAM" id="MobiDB-lite"/>
    </source>
</evidence>
<evidence type="ECO:0000256" key="2">
    <source>
        <dbReference type="ARBA" id="ARBA00022803"/>
    </source>
</evidence>
<evidence type="ECO:0000256" key="4">
    <source>
        <dbReference type="SAM" id="SignalP"/>
    </source>
</evidence>
<dbReference type="GO" id="GO:0016020">
    <property type="term" value="C:membrane"/>
    <property type="evidence" value="ECO:0007669"/>
    <property type="project" value="TreeGrafter"/>
</dbReference>
<dbReference type="SUPFAM" id="SSF48452">
    <property type="entry name" value="TPR-like"/>
    <property type="match status" value="1"/>
</dbReference>
<keyword evidence="6" id="KW-1185">Reference proteome</keyword>
<protein>
    <submittedName>
        <fullName evidence="5">Uncharacterized protein</fullName>
    </submittedName>
</protein>
<accession>A0A836CAJ6</accession>
<keyword evidence="4" id="KW-0732">Signal</keyword>
<dbReference type="EMBL" id="JAFCMP010000516">
    <property type="protein sequence ID" value="KAG5178347.1"/>
    <property type="molecule type" value="Genomic_DNA"/>
</dbReference>
<proteinExistence type="predicted"/>
<evidence type="ECO:0000256" key="1">
    <source>
        <dbReference type="ARBA" id="ARBA00022737"/>
    </source>
</evidence>
<dbReference type="SMART" id="SM00028">
    <property type="entry name" value="TPR"/>
    <property type="match status" value="3"/>
</dbReference>
<evidence type="ECO:0000313" key="6">
    <source>
        <dbReference type="Proteomes" id="UP000664859"/>
    </source>
</evidence>
<dbReference type="PANTHER" id="PTHR45831:SF2">
    <property type="entry name" value="LD24721P"/>
    <property type="match status" value="1"/>
</dbReference>
<dbReference type="InterPro" id="IPR011990">
    <property type="entry name" value="TPR-like_helical_dom_sf"/>
</dbReference>